<organism evidence="2 3">
    <name type="scientific">Apiospora kogelbergensis</name>
    <dbReference type="NCBI Taxonomy" id="1337665"/>
    <lineage>
        <taxon>Eukaryota</taxon>
        <taxon>Fungi</taxon>
        <taxon>Dikarya</taxon>
        <taxon>Ascomycota</taxon>
        <taxon>Pezizomycotina</taxon>
        <taxon>Sordariomycetes</taxon>
        <taxon>Xylariomycetidae</taxon>
        <taxon>Amphisphaeriales</taxon>
        <taxon>Apiosporaceae</taxon>
        <taxon>Apiospora</taxon>
    </lineage>
</organism>
<keyword evidence="3" id="KW-1185">Reference proteome</keyword>
<dbReference type="SUPFAM" id="SSF52317">
    <property type="entry name" value="Class I glutamine amidotransferase-like"/>
    <property type="match status" value="1"/>
</dbReference>
<dbReference type="InterPro" id="IPR052158">
    <property type="entry name" value="INH-QAR"/>
</dbReference>
<dbReference type="PANTHER" id="PTHR43130:SF7">
    <property type="entry name" value="DJ-1_PFPI DOMAIN-CONTAINING PROTEIN"/>
    <property type="match status" value="1"/>
</dbReference>
<dbReference type="AlphaFoldDB" id="A0AAW0QV53"/>
<dbReference type="EMBL" id="JAQQWP010000006">
    <property type="protein sequence ID" value="KAK8113804.1"/>
    <property type="molecule type" value="Genomic_DNA"/>
</dbReference>
<reference evidence="2 3" key="1">
    <citation type="submission" date="2023-01" db="EMBL/GenBank/DDBJ databases">
        <title>Analysis of 21 Apiospora genomes using comparative genomics revels a genus with tremendous synthesis potential of carbohydrate active enzymes and secondary metabolites.</title>
        <authorList>
            <person name="Sorensen T."/>
        </authorList>
    </citation>
    <scope>NUCLEOTIDE SEQUENCE [LARGE SCALE GENOMIC DNA]</scope>
    <source>
        <strain evidence="2 3">CBS 117206</strain>
    </source>
</reference>
<name>A0AAW0QV53_9PEZI</name>
<proteinExistence type="predicted"/>
<comment type="caution">
    <text evidence="2">The sequence shown here is derived from an EMBL/GenBank/DDBJ whole genome shotgun (WGS) entry which is preliminary data.</text>
</comment>
<gene>
    <name evidence="2" type="ORF">PG999_005873</name>
</gene>
<sequence>MPSSIDLSNPNRRIEIGVLLMSGMTEVLDVAPIDLIHGMNKDLLESIPDEFVPADVRAKGLDIGFHWVSESGQGTNRLTSGMSIVPTVCTSTSRFPSPLGEKDSFATCPPLDIVLMGAVLQQDYKPNEAELAFIRKSYEDCAAFLTICGGMMQPLQAGILKGLTCTAPQQMIPMLRQTAPETNWVEKRWVRDGKVWTSGVLLNGQDLMVAFVREYWGGEGSLGEALIQMGCWPLRSANYDE</sequence>
<dbReference type="Gene3D" id="3.40.50.880">
    <property type="match status" value="1"/>
</dbReference>
<dbReference type="PANTHER" id="PTHR43130">
    <property type="entry name" value="ARAC-FAMILY TRANSCRIPTIONAL REGULATOR"/>
    <property type="match status" value="1"/>
</dbReference>
<evidence type="ECO:0000313" key="2">
    <source>
        <dbReference type="EMBL" id="KAK8113804.1"/>
    </source>
</evidence>
<evidence type="ECO:0000259" key="1">
    <source>
        <dbReference type="Pfam" id="PF01965"/>
    </source>
</evidence>
<dbReference type="InterPro" id="IPR002818">
    <property type="entry name" value="DJ-1/PfpI"/>
</dbReference>
<protein>
    <recommendedName>
        <fullName evidence="1">DJ-1/PfpI domain-containing protein</fullName>
    </recommendedName>
</protein>
<dbReference type="Pfam" id="PF01965">
    <property type="entry name" value="DJ-1_PfpI"/>
    <property type="match status" value="1"/>
</dbReference>
<evidence type="ECO:0000313" key="3">
    <source>
        <dbReference type="Proteomes" id="UP001392437"/>
    </source>
</evidence>
<accession>A0AAW0QV53</accession>
<feature type="domain" description="DJ-1/PfpI" evidence="1">
    <location>
        <begin position="113"/>
        <end position="212"/>
    </location>
</feature>
<dbReference type="Proteomes" id="UP001392437">
    <property type="component" value="Unassembled WGS sequence"/>
</dbReference>
<dbReference type="InterPro" id="IPR029062">
    <property type="entry name" value="Class_I_gatase-like"/>
</dbReference>